<reference evidence="3" key="1">
    <citation type="submission" date="2025-08" db="UniProtKB">
        <authorList>
            <consortium name="RefSeq"/>
        </authorList>
    </citation>
    <scope>IDENTIFICATION</scope>
    <source>
        <tissue evidence="3">Whole organism</tissue>
    </source>
</reference>
<feature type="signal peptide" evidence="1">
    <location>
        <begin position="1"/>
        <end position="17"/>
    </location>
</feature>
<keyword evidence="1" id="KW-0732">Signal</keyword>
<evidence type="ECO:0000256" key="1">
    <source>
        <dbReference type="SAM" id="SignalP"/>
    </source>
</evidence>
<gene>
    <name evidence="3" type="primary">LOC108673159</name>
</gene>
<proteinExistence type="predicted"/>
<dbReference type="AlphaFoldDB" id="A0A8B7NRX4"/>
<dbReference type="Proteomes" id="UP000694843">
    <property type="component" value="Unplaced"/>
</dbReference>
<dbReference type="RefSeq" id="XP_018016435.2">
    <property type="nucleotide sequence ID" value="XM_018160946.2"/>
</dbReference>
<keyword evidence="2" id="KW-1185">Reference proteome</keyword>
<organism evidence="2 3">
    <name type="scientific">Hyalella azteca</name>
    <name type="common">Amphipod</name>
    <dbReference type="NCBI Taxonomy" id="294128"/>
    <lineage>
        <taxon>Eukaryota</taxon>
        <taxon>Metazoa</taxon>
        <taxon>Ecdysozoa</taxon>
        <taxon>Arthropoda</taxon>
        <taxon>Crustacea</taxon>
        <taxon>Multicrustacea</taxon>
        <taxon>Malacostraca</taxon>
        <taxon>Eumalacostraca</taxon>
        <taxon>Peracarida</taxon>
        <taxon>Amphipoda</taxon>
        <taxon>Senticaudata</taxon>
        <taxon>Talitrida</taxon>
        <taxon>Talitroidea</taxon>
        <taxon>Hyalellidae</taxon>
        <taxon>Hyalella</taxon>
    </lineage>
</organism>
<dbReference type="KEGG" id="hazt:108673159"/>
<accession>A0A8B7NRX4</accession>
<protein>
    <submittedName>
        <fullName evidence="3">Uncharacterized protein LOC108673159</fullName>
    </submittedName>
</protein>
<name>A0A8B7NRX4_HYAAZ</name>
<feature type="chain" id="PRO_5037134924" evidence="1">
    <location>
        <begin position="18"/>
        <end position="146"/>
    </location>
</feature>
<evidence type="ECO:0000313" key="3">
    <source>
        <dbReference type="RefSeq" id="XP_018016435.2"/>
    </source>
</evidence>
<evidence type="ECO:0000313" key="2">
    <source>
        <dbReference type="Proteomes" id="UP000694843"/>
    </source>
</evidence>
<dbReference type="GeneID" id="108673159"/>
<sequence length="146" mass="16381">MTRALMLLIAAAAAAFAAELSPCKQELFTGYYSFDTGLADPCYVQNKADVDKFIETTVCSYMDKVTGYDAATCDPLFFNYMKCALKKRGLLNSNNTLKDKAFQTIALKNKCSTDTNFSKAYPKCKKSTMKYLNILRLFLCLYEAMP</sequence>